<comment type="subcellular location">
    <subcellularLocation>
        <location evidence="1">Membrane</location>
        <topology evidence="1">Multi-pass membrane protein</topology>
    </subcellularLocation>
</comment>
<feature type="transmembrane region" description="Helical" evidence="6">
    <location>
        <begin position="237"/>
        <end position="258"/>
    </location>
</feature>
<dbReference type="SUPFAM" id="SSF103481">
    <property type="entry name" value="Multidrug resistance efflux transporter EmrE"/>
    <property type="match status" value="2"/>
</dbReference>
<evidence type="ECO:0000256" key="2">
    <source>
        <dbReference type="ARBA" id="ARBA00022692"/>
    </source>
</evidence>
<feature type="region of interest" description="Disordered" evidence="5">
    <location>
        <begin position="70"/>
        <end position="125"/>
    </location>
</feature>
<feature type="transmembrane region" description="Helical" evidence="6">
    <location>
        <begin position="446"/>
        <end position="465"/>
    </location>
</feature>
<dbReference type="AlphaFoldDB" id="W3VJ59"/>
<reference evidence="8 9" key="1">
    <citation type="journal article" date="2014" name="Genome Announc.">
        <title>Genome sequence of the basidiomycetous fungus Pseudozyma aphidis DSM70725, an efficient producer of biosurfactant mannosylerythritol lipids.</title>
        <authorList>
            <person name="Lorenz S."/>
            <person name="Guenther M."/>
            <person name="Grumaz C."/>
            <person name="Rupp S."/>
            <person name="Zibek S."/>
            <person name="Sohn K."/>
        </authorList>
    </citation>
    <scope>NUCLEOTIDE SEQUENCE [LARGE SCALE GENOMIC DNA]</scope>
    <source>
        <strain evidence="9">ATCC 32657 / CBS 517.83 / DSM 70725 / JCM 10318 / NBRC 10182 / NRRL Y-7954 / St-0401</strain>
    </source>
</reference>
<feature type="compositionally biased region" description="Low complexity" evidence="5">
    <location>
        <begin position="100"/>
        <end position="120"/>
    </location>
</feature>
<dbReference type="InterPro" id="IPR037185">
    <property type="entry name" value="EmrE-like"/>
</dbReference>
<protein>
    <recommendedName>
        <fullName evidence="7">EamA domain-containing protein</fullName>
    </recommendedName>
</protein>
<evidence type="ECO:0000256" key="5">
    <source>
        <dbReference type="SAM" id="MobiDB-lite"/>
    </source>
</evidence>
<feature type="transmembrane region" description="Helical" evidence="6">
    <location>
        <begin position="530"/>
        <end position="550"/>
    </location>
</feature>
<dbReference type="HOGENOM" id="CLU_032828_4_2_1"/>
<evidence type="ECO:0000313" key="8">
    <source>
        <dbReference type="EMBL" id="ETS60766.1"/>
    </source>
</evidence>
<dbReference type="OrthoDB" id="306876at2759"/>
<feature type="transmembrane region" description="Helical" evidence="6">
    <location>
        <begin position="477"/>
        <end position="495"/>
    </location>
</feature>
<keyword evidence="4 6" id="KW-0472">Membrane</keyword>
<feature type="transmembrane region" description="Helical" evidence="6">
    <location>
        <begin position="295"/>
        <end position="316"/>
    </location>
</feature>
<dbReference type="InterPro" id="IPR000620">
    <property type="entry name" value="EamA_dom"/>
</dbReference>
<feature type="transmembrane region" description="Helical" evidence="6">
    <location>
        <begin position="270"/>
        <end position="289"/>
    </location>
</feature>
<sequence>MVTKFGKARRSFTFTAGQAPAAADAAPGEEVTRGQEKKKSLGIEAAAAILRSHRLYIAVTPAMSFLPSVSSQRSNERSPLLTAQPSSSGLVSEDAIPSRSLTPTYTATASTARSRKLSATNRNSLDHDFVPETARLLDQSLESPSRQHDIADIEQRASEDAEQIPFPSQTDPAKPLRPNNYRREKNVSKLRGFVARNEGILLLALAQLFFSTMNFFFKLINLLPPEESPPVTALEIIFIRMSITWVGCVAFMLASGVENPFLGPKEVRKLLALRGFVGFFGLFGLYYSLQYLSLADATVITFLGPLATGLLGFLVLGEPFTVRETLGGVISLSGVVLIARPAFIFGRKTADSDLDDPLVTLANGTLAGNNSTLKVGEAIAKLVNVTSVDLVRRGNSTLLQDDVSVEGVTEKQRLFAVGLALLGVCGGAGAYITIRAIGRRASATHSVAYFSLYSTIVSAALMWFTDTKFVLPTQPKWIALLVCVGIFGLAAQILLAMGLQREKAGRAVSVTYLQIVYASLYQLVFLHVPIQPLSAIGMAVILVSAGWVAAAKA</sequence>
<evidence type="ECO:0000259" key="7">
    <source>
        <dbReference type="Pfam" id="PF00892"/>
    </source>
</evidence>
<feature type="domain" description="EamA" evidence="7">
    <location>
        <begin position="199"/>
        <end position="339"/>
    </location>
</feature>
<dbReference type="PANTHER" id="PTHR22911:SF6">
    <property type="entry name" value="SOLUTE CARRIER FAMILY 35 MEMBER G1"/>
    <property type="match status" value="1"/>
</dbReference>
<proteinExistence type="predicted"/>
<feature type="transmembrane region" description="Helical" evidence="6">
    <location>
        <begin position="328"/>
        <end position="346"/>
    </location>
</feature>
<evidence type="ECO:0000256" key="3">
    <source>
        <dbReference type="ARBA" id="ARBA00022989"/>
    </source>
</evidence>
<dbReference type="Proteomes" id="UP000019462">
    <property type="component" value="Unassembled WGS sequence"/>
</dbReference>
<organism evidence="8 9">
    <name type="scientific">Moesziomyces aphidis</name>
    <name type="common">Pseudozyma aphidis</name>
    <dbReference type="NCBI Taxonomy" id="84754"/>
    <lineage>
        <taxon>Eukaryota</taxon>
        <taxon>Fungi</taxon>
        <taxon>Dikarya</taxon>
        <taxon>Basidiomycota</taxon>
        <taxon>Ustilaginomycotina</taxon>
        <taxon>Ustilaginomycetes</taxon>
        <taxon>Ustilaginales</taxon>
        <taxon>Ustilaginaceae</taxon>
        <taxon>Moesziomyces</taxon>
    </lineage>
</organism>
<feature type="transmembrane region" description="Helical" evidence="6">
    <location>
        <begin position="507"/>
        <end position="524"/>
    </location>
</feature>
<feature type="transmembrane region" description="Helical" evidence="6">
    <location>
        <begin position="199"/>
        <end position="217"/>
    </location>
</feature>
<feature type="region of interest" description="Disordered" evidence="5">
    <location>
        <begin position="18"/>
        <end position="37"/>
    </location>
</feature>
<evidence type="ECO:0000313" key="9">
    <source>
        <dbReference type="Proteomes" id="UP000019462"/>
    </source>
</evidence>
<evidence type="ECO:0000256" key="6">
    <source>
        <dbReference type="SAM" id="Phobius"/>
    </source>
</evidence>
<accession>W3VJ59</accession>
<dbReference type="PANTHER" id="PTHR22911">
    <property type="entry name" value="ACYL-MALONYL CONDENSING ENZYME-RELATED"/>
    <property type="match status" value="1"/>
</dbReference>
<evidence type="ECO:0000256" key="1">
    <source>
        <dbReference type="ARBA" id="ARBA00004141"/>
    </source>
</evidence>
<keyword evidence="2 6" id="KW-0812">Transmembrane</keyword>
<feature type="transmembrane region" description="Helical" evidence="6">
    <location>
        <begin position="414"/>
        <end position="434"/>
    </location>
</feature>
<keyword evidence="9" id="KW-1185">Reference proteome</keyword>
<feature type="region of interest" description="Disordered" evidence="5">
    <location>
        <begin position="156"/>
        <end position="180"/>
    </location>
</feature>
<feature type="compositionally biased region" description="Polar residues" evidence="5">
    <location>
        <begin position="81"/>
        <end position="90"/>
    </location>
</feature>
<comment type="caution">
    <text evidence="8">The sequence shown here is derived from an EMBL/GenBank/DDBJ whole genome shotgun (WGS) entry which is preliminary data.</text>
</comment>
<dbReference type="EMBL" id="AWNI01000022">
    <property type="protein sequence ID" value="ETS60766.1"/>
    <property type="molecule type" value="Genomic_DNA"/>
</dbReference>
<dbReference type="Pfam" id="PF00892">
    <property type="entry name" value="EamA"/>
    <property type="match status" value="2"/>
</dbReference>
<feature type="domain" description="EamA" evidence="7">
    <location>
        <begin position="415"/>
        <end position="546"/>
    </location>
</feature>
<gene>
    <name evidence="8" type="ORF">PaG_04674</name>
</gene>
<evidence type="ECO:0000256" key="4">
    <source>
        <dbReference type="ARBA" id="ARBA00023136"/>
    </source>
</evidence>
<name>W3VJ59_MOEAP</name>
<dbReference type="GO" id="GO:0016020">
    <property type="term" value="C:membrane"/>
    <property type="evidence" value="ECO:0007669"/>
    <property type="project" value="UniProtKB-SubCell"/>
</dbReference>
<keyword evidence="3 6" id="KW-1133">Transmembrane helix</keyword>
<feature type="compositionally biased region" description="Low complexity" evidence="5">
    <location>
        <begin position="18"/>
        <end position="28"/>
    </location>
</feature>